<dbReference type="EMBL" id="JAICCE010000004">
    <property type="protein sequence ID" value="KAG9278621.1"/>
    <property type="molecule type" value="Genomic_DNA"/>
</dbReference>
<protein>
    <submittedName>
        <fullName evidence="12">CUGBP Elav-like family member 5 isoform X2</fullName>
    </submittedName>
</protein>
<dbReference type="InterPro" id="IPR034648">
    <property type="entry name" value="CELF3/4/5/6_RRM1"/>
</dbReference>
<name>A0A8T2MCM1_ASTMX</name>
<evidence type="ECO:0000256" key="8">
    <source>
        <dbReference type="ARBA" id="ARBA00023242"/>
    </source>
</evidence>
<dbReference type="CDD" id="cd12635">
    <property type="entry name" value="RRM2_CELF3_4_5_6"/>
    <property type="match status" value="1"/>
</dbReference>
<evidence type="ECO:0000313" key="12">
    <source>
        <dbReference type="EMBL" id="KAG9278621.1"/>
    </source>
</evidence>
<comment type="caution">
    <text evidence="12">The sequence shown here is derived from an EMBL/GenBank/DDBJ whole genome shotgun (WGS) entry which is preliminary data.</text>
</comment>
<evidence type="ECO:0000256" key="9">
    <source>
        <dbReference type="PROSITE-ProRule" id="PRU00176"/>
    </source>
</evidence>
<proteinExistence type="inferred from homology"/>
<organism evidence="12 13">
    <name type="scientific">Astyanax mexicanus</name>
    <name type="common">Blind cave fish</name>
    <name type="synonym">Astyanax fasciatus mexicanus</name>
    <dbReference type="NCBI Taxonomy" id="7994"/>
    <lineage>
        <taxon>Eukaryota</taxon>
        <taxon>Metazoa</taxon>
        <taxon>Chordata</taxon>
        <taxon>Craniata</taxon>
        <taxon>Vertebrata</taxon>
        <taxon>Euteleostomi</taxon>
        <taxon>Actinopterygii</taxon>
        <taxon>Neopterygii</taxon>
        <taxon>Teleostei</taxon>
        <taxon>Ostariophysi</taxon>
        <taxon>Characiformes</taxon>
        <taxon>Characoidei</taxon>
        <taxon>Acestrorhamphidae</taxon>
        <taxon>Acestrorhamphinae</taxon>
        <taxon>Astyanax</taxon>
    </lineage>
</organism>
<dbReference type="AlphaFoldDB" id="A0A8T2MCM1"/>
<evidence type="ECO:0000256" key="2">
    <source>
        <dbReference type="ARBA" id="ARBA00004496"/>
    </source>
</evidence>
<evidence type="ECO:0000256" key="6">
    <source>
        <dbReference type="ARBA" id="ARBA00022737"/>
    </source>
</evidence>
<dbReference type="FunFam" id="3.30.70.330:FF:000069">
    <property type="entry name" value="CUGBP Elav-like family member 5 isoform X1"/>
    <property type="match status" value="1"/>
</dbReference>
<keyword evidence="5" id="KW-0507">mRNA processing</keyword>
<dbReference type="SMART" id="SM00360">
    <property type="entry name" value="RRM"/>
    <property type="match status" value="3"/>
</dbReference>
<dbReference type="Gene3D" id="3.30.70.330">
    <property type="match status" value="3"/>
</dbReference>
<feature type="region of interest" description="Disordered" evidence="10">
    <location>
        <begin position="1"/>
        <end position="72"/>
    </location>
</feature>
<keyword evidence="8" id="KW-0539">Nucleus</keyword>
<evidence type="ECO:0000256" key="7">
    <source>
        <dbReference type="ARBA" id="ARBA00022884"/>
    </source>
</evidence>
<feature type="domain" description="RRM" evidence="11">
    <location>
        <begin position="200"/>
        <end position="280"/>
    </location>
</feature>
<accession>A0A8T2MCM1</accession>
<dbReference type="GO" id="GO:0005634">
    <property type="term" value="C:nucleus"/>
    <property type="evidence" value="ECO:0007669"/>
    <property type="project" value="UniProtKB-SubCell"/>
</dbReference>
<dbReference type="InterPro" id="IPR012677">
    <property type="entry name" value="Nucleotide-bd_a/b_plait_sf"/>
</dbReference>
<feature type="compositionally biased region" description="Basic residues" evidence="10">
    <location>
        <begin position="21"/>
        <end position="47"/>
    </location>
</feature>
<dbReference type="SUPFAM" id="SSF54928">
    <property type="entry name" value="RNA-binding domain, RBD"/>
    <property type="match status" value="2"/>
</dbReference>
<dbReference type="Proteomes" id="UP000752171">
    <property type="component" value="Unassembled WGS sequence"/>
</dbReference>
<dbReference type="PANTHER" id="PTHR24012">
    <property type="entry name" value="RNA BINDING PROTEIN"/>
    <property type="match status" value="1"/>
</dbReference>
<dbReference type="PROSITE" id="PS50102">
    <property type="entry name" value="RRM"/>
    <property type="match status" value="3"/>
</dbReference>
<feature type="domain" description="RRM" evidence="11">
    <location>
        <begin position="473"/>
        <end position="551"/>
    </location>
</feature>
<comment type="similarity">
    <text evidence="3">Belongs to the CELF/BRUNOL family.</text>
</comment>
<evidence type="ECO:0000313" key="13">
    <source>
        <dbReference type="Proteomes" id="UP000752171"/>
    </source>
</evidence>
<feature type="compositionally biased region" description="Low complexity" evidence="10">
    <location>
        <begin position="62"/>
        <end position="72"/>
    </location>
</feature>
<reference evidence="12 13" key="1">
    <citation type="submission" date="2021-07" db="EMBL/GenBank/DDBJ databases">
        <authorList>
            <person name="Imarazene B."/>
            <person name="Zahm M."/>
            <person name="Klopp C."/>
            <person name="Cabau C."/>
            <person name="Beille S."/>
            <person name="Jouanno E."/>
            <person name="Castinel A."/>
            <person name="Lluch J."/>
            <person name="Gil L."/>
            <person name="Kuchtly C."/>
            <person name="Lopez Roques C."/>
            <person name="Donnadieu C."/>
            <person name="Parrinello H."/>
            <person name="Journot L."/>
            <person name="Du K."/>
            <person name="Schartl M."/>
            <person name="Retaux S."/>
            <person name="Guiguen Y."/>
        </authorList>
    </citation>
    <scope>NUCLEOTIDE SEQUENCE [LARGE SCALE GENOMIC DNA]</scope>
    <source>
        <strain evidence="12">Pach_M1</strain>
        <tissue evidence="12">Testis</tissue>
    </source>
</reference>
<sequence length="558" mass="61298">MARFTQTEARRQHQHQQQLQHHQHQQLQHHHLHHHQHQPPPPHHHHQPQIQPQPTHASALLSGPGAAPSQPPALVLAQQPQYAQITFAKPMSGSEAVSIHADGGTMKDQDAIKLFIGQIPRNLEEKDLKPLFEQFGKIHELTVLKDRYTGMHKGCAFLTYCARESAIKAQNALHEQKTLPGMTRPIQVKPADSESRGEDRKLFVGMLNKQQTEEDVYRLFEPYGVIEECTVLRGPDGNSKGCAFVKFSTHTEAQSAIGGLHGSQTMPGASSSLVVKFADTDKERTIRRMQQMVGQFGIFNPAVALPFSTYSSTYSTYTHALMQQQAAIMAASHGAYLAPSMAFPATQIHQVGALNMNGLPPTPMTPVSGLSSPPANLASSVPSIVTPIVNGFTGIAPQPNGHPVEAVYANGLPPYSTQSPTAADTLQQAFTGVQQYTAIYPTTTLTPIGQTLPQPPQVIQQQQQQQREGPEGCNLFIYHLPQEFGDNELMQMFLPFGSVISSKVFMDRATNQSKCFGFVSFDNPASAQAAIQAMNGFQIGMKRLKVQLKRPKDASRPY</sequence>
<evidence type="ECO:0000256" key="4">
    <source>
        <dbReference type="ARBA" id="ARBA00022490"/>
    </source>
</evidence>
<dbReference type="CDD" id="cd12632">
    <property type="entry name" value="RRM1_CELF3_4_5_6"/>
    <property type="match status" value="1"/>
</dbReference>
<evidence type="ECO:0000256" key="1">
    <source>
        <dbReference type="ARBA" id="ARBA00004123"/>
    </source>
</evidence>
<dbReference type="GO" id="GO:0003723">
    <property type="term" value="F:RNA binding"/>
    <property type="evidence" value="ECO:0007669"/>
    <property type="project" value="UniProtKB-UniRule"/>
</dbReference>
<dbReference type="GO" id="GO:0005737">
    <property type="term" value="C:cytoplasm"/>
    <property type="evidence" value="ECO:0007669"/>
    <property type="project" value="UniProtKB-SubCell"/>
</dbReference>
<keyword evidence="7 9" id="KW-0694">RNA-binding</keyword>
<feature type="domain" description="RRM" evidence="11">
    <location>
        <begin position="112"/>
        <end position="193"/>
    </location>
</feature>
<evidence type="ECO:0000256" key="3">
    <source>
        <dbReference type="ARBA" id="ARBA00009621"/>
    </source>
</evidence>
<dbReference type="FunFam" id="3.30.70.330:FF:000007">
    <property type="entry name" value="CUGBP Elav-like family member 4 isoform 3"/>
    <property type="match status" value="1"/>
</dbReference>
<comment type="subcellular location">
    <subcellularLocation>
        <location evidence="2">Cytoplasm</location>
    </subcellularLocation>
    <subcellularLocation>
        <location evidence="1">Nucleus</location>
    </subcellularLocation>
</comment>
<dbReference type="InterPro" id="IPR000504">
    <property type="entry name" value="RRM_dom"/>
</dbReference>
<dbReference type="FunFam" id="3.30.70.330:FF:000592">
    <property type="entry name" value="CUGBP Elav-like family member 4"/>
    <property type="match status" value="1"/>
</dbReference>
<keyword evidence="6" id="KW-0677">Repeat</keyword>
<dbReference type="GO" id="GO:0006397">
    <property type="term" value="P:mRNA processing"/>
    <property type="evidence" value="ECO:0007669"/>
    <property type="project" value="UniProtKB-KW"/>
</dbReference>
<gene>
    <name evidence="12" type="primary">CELF5</name>
    <name evidence="12" type="ORF">AMEX_G6514</name>
</gene>
<evidence type="ECO:0000259" key="11">
    <source>
        <dbReference type="PROSITE" id="PS50102"/>
    </source>
</evidence>
<keyword evidence="4" id="KW-0963">Cytoplasm</keyword>
<dbReference type="CDD" id="cd12639">
    <property type="entry name" value="RRM3_CELF3_4_5_6"/>
    <property type="match status" value="1"/>
</dbReference>
<evidence type="ECO:0000256" key="5">
    <source>
        <dbReference type="ARBA" id="ARBA00022664"/>
    </source>
</evidence>
<dbReference type="Pfam" id="PF00076">
    <property type="entry name" value="RRM_1"/>
    <property type="match status" value="3"/>
</dbReference>
<dbReference type="InterPro" id="IPR035979">
    <property type="entry name" value="RBD_domain_sf"/>
</dbReference>
<evidence type="ECO:0000256" key="10">
    <source>
        <dbReference type="SAM" id="MobiDB-lite"/>
    </source>
</evidence>